<name>A0A7S2V4X0_9STRA</name>
<gene>
    <name evidence="4" type="ORF">FJAP1339_LOCUS8390</name>
</gene>
<feature type="domain" description="GMP phosphodiesterase delta subunit" evidence="3">
    <location>
        <begin position="74"/>
        <end position="214"/>
    </location>
</feature>
<evidence type="ECO:0000256" key="1">
    <source>
        <dbReference type="ARBA" id="ARBA00008102"/>
    </source>
</evidence>
<evidence type="ECO:0000256" key="2">
    <source>
        <dbReference type="SAM" id="MobiDB-lite"/>
    </source>
</evidence>
<feature type="compositionally biased region" description="Basic and acidic residues" evidence="2">
    <location>
        <begin position="23"/>
        <end position="42"/>
    </location>
</feature>
<proteinExistence type="inferred from homology"/>
<dbReference type="InterPro" id="IPR008015">
    <property type="entry name" value="PDED_dom"/>
</dbReference>
<dbReference type="SUPFAM" id="SSF81296">
    <property type="entry name" value="E set domains"/>
    <property type="match status" value="1"/>
</dbReference>
<dbReference type="Gene3D" id="2.70.50.40">
    <property type="entry name" value="GMP phosphodiesterase, delta subunit"/>
    <property type="match status" value="1"/>
</dbReference>
<sequence>MAECKPRGYSGAKVDDDDDGDYFEEKHGRSQLDVSDTDKSYVDEDEEAEREWNLKLNAPQKGSIAVSQNPQASRIMKGFTINWMNMKDAYSGQIVWESDSWGSEMFETEMSAYVPSSILNCRAVAREINFSSVDQIKDFNLEQRVYFNGTCIEEWFFRFGFVIPNSTNTWEQIIEAADPENMMDPTILSGNVTIETTFLDGSIFLCKTLVRIFYE</sequence>
<dbReference type="AlphaFoldDB" id="A0A7S2V4X0"/>
<dbReference type="InterPro" id="IPR014756">
    <property type="entry name" value="Ig_E-set"/>
</dbReference>
<protein>
    <recommendedName>
        <fullName evidence="3">GMP phosphodiesterase delta subunit domain-containing protein</fullName>
    </recommendedName>
</protein>
<dbReference type="EMBL" id="HBHR01016743">
    <property type="protein sequence ID" value="CAD9868092.1"/>
    <property type="molecule type" value="Transcribed_RNA"/>
</dbReference>
<comment type="similarity">
    <text evidence="1">Belongs to the PDE6D/unc-119 family.</text>
</comment>
<evidence type="ECO:0000313" key="4">
    <source>
        <dbReference type="EMBL" id="CAD9868092.1"/>
    </source>
</evidence>
<dbReference type="GO" id="GO:0005737">
    <property type="term" value="C:cytoplasm"/>
    <property type="evidence" value="ECO:0007669"/>
    <property type="project" value="TreeGrafter"/>
</dbReference>
<dbReference type="PANTHER" id="PTHR12976:SF0">
    <property type="entry name" value="RETINAL ROD RHODOPSIN-SENSITIVE CGMP 3',5'-CYCLIC PHOSPHODIESTERASE SUBUNIT DELTA"/>
    <property type="match status" value="1"/>
</dbReference>
<dbReference type="Pfam" id="PF05351">
    <property type="entry name" value="GMP_PDE_delta"/>
    <property type="match status" value="1"/>
</dbReference>
<dbReference type="InterPro" id="IPR037036">
    <property type="entry name" value="PDED_dom_sf"/>
</dbReference>
<accession>A0A7S2V4X0</accession>
<reference evidence="4" key="1">
    <citation type="submission" date="2021-01" db="EMBL/GenBank/DDBJ databases">
        <authorList>
            <person name="Corre E."/>
            <person name="Pelletier E."/>
            <person name="Niang G."/>
            <person name="Scheremetjew M."/>
            <person name="Finn R."/>
            <person name="Kale V."/>
            <person name="Holt S."/>
            <person name="Cochrane G."/>
            <person name="Meng A."/>
            <person name="Brown T."/>
            <person name="Cohen L."/>
        </authorList>
    </citation>
    <scope>NUCLEOTIDE SEQUENCE</scope>
    <source>
        <strain evidence="4">CCMP1661</strain>
    </source>
</reference>
<feature type="region of interest" description="Disordered" evidence="2">
    <location>
        <begin position="1"/>
        <end position="46"/>
    </location>
</feature>
<organism evidence="4">
    <name type="scientific">Fibrocapsa japonica</name>
    <dbReference type="NCBI Taxonomy" id="94617"/>
    <lineage>
        <taxon>Eukaryota</taxon>
        <taxon>Sar</taxon>
        <taxon>Stramenopiles</taxon>
        <taxon>Ochrophyta</taxon>
        <taxon>Raphidophyceae</taxon>
        <taxon>Chattonellales</taxon>
        <taxon>Chattonellaceae</taxon>
        <taxon>Fibrocapsa</taxon>
    </lineage>
</organism>
<evidence type="ECO:0000259" key="3">
    <source>
        <dbReference type="Pfam" id="PF05351"/>
    </source>
</evidence>
<dbReference type="PANTHER" id="PTHR12976">
    <property type="entry name" value="RETINAL ROD RHODOPSIN-SENSITIVE CGMP 3',5'-CYCLIC PHOSPHODIESTERASE DELTA-SUBUNIT"/>
    <property type="match status" value="1"/>
</dbReference>